<dbReference type="PANTHER" id="PTHR43520:SF8">
    <property type="entry name" value="P-TYPE CU(+) TRANSPORTER"/>
    <property type="match status" value="1"/>
</dbReference>
<dbReference type="InterPro" id="IPR023214">
    <property type="entry name" value="HAD_sf"/>
</dbReference>
<evidence type="ECO:0000256" key="2">
    <source>
        <dbReference type="ARBA" id="ARBA00006024"/>
    </source>
</evidence>
<evidence type="ECO:0000256" key="11">
    <source>
        <dbReference type="SAM" id="Phobius"/>
    </source>
</evidence>
<reference evidence="13" key="1">
    <citation type="submission" date="2016-10" db="EMBL/GenBank/DDBJ databases">
        <title>Sequence of Gallionella enrichment culture.</title>
        <authorList>
            <person name="Poehlein A."/>
            <person name="Muehling M."/>
            <person name="Daniel R."/>
        </authorList>
    </citation>
    <scope>NUCLEOTIDE SEQUENCE</scope>
</reference>
<dbReference type="InterPro" id="IPR036412">
    <property type="entry name" value="HAD-like_sf"/>
</dbReference>
<comment type="subcellular location">
    <subcellularLocation>
        <location evidence="1">Cell membrane</location>
        <topology evidence="1">Multi-pass membrane protein</topology>
    </subcellularLocation>
</comment>
<keyword evidence="10 11" id="KW-0472">Membrane</keyword>
<feature type="transmembrane region" description="Helical" evidence="11">
    <location>
        <begin position="89"/>
        <end position="111"/>
    </location>
</feature>
<evidence type="ECO:0000256" key="7">
    <source>
        <dbReference type="ARBA" id="ARBA00022840"/>
    </source>
</evidence>
<dbReference type="GO" id="GO:0055070">
    <property type="term" value="P:copper ion homeostasis"/>
    <property type="evidence" value="ECO:0007669"/>
    <property type="project" value="TreeGrafter"/>
</dbReference>
<dbReference type="NCBIfam" id="TIGR01494">
    <property type="entry name" value="ATPase_P-type"/>
    <property type="match status" value="1"/>
</dbReference>
<dbReference type="NCBIfam" id="TIGR01511">
    <property type="entry name" value="ATPase-IB1_Cu"/>
    <property type="match status" value="1"/>
</dbReference>
<dbReference type="PROSITE" id="PS00154">
    <property type="entry name" value="ATPASE_E1_E2"/>
    <property type="match status" value="1"/>
</dbReference>
<dbReference type="AlphaFoldDB" id="A0A1J5STE4"/>
<feature type="transmembrane region" description="Helical" evidence="11">
    <location>
        <begin position="23"/>
        <end position="42"/>
    </location>
</feature>
<dbReference type="FunFam" id="2.70.150.10:FF:000020">
    <property type="entry name" value="Copper-exporting P-type ATPase A"/>
    <property type="match status" value="1"/>
</dbReference>
<dbReference type="GO" id="GO:0016887">
    <property type="term" value="F:ATP hydrolysis activity"/>
    <property type="evidence" value="ECO:0007669"/>
    <property type="project" value="InterPro"/>
</dbReference>
<feature type="transmembrane region" description="Helical" evidence="11">
    <location>
        <begin position="605"/>
        <end position="627"/>
    </location>
</feature>
<comment type="caution">
    <text evidence="13">The sequence shown here is derived from an EMBL/GenBank/DDBJ whole genome shotgun (WGS) entry which is preliminary data.</text>
</comment>
<evidence type="ECO:0000259" key="12">
    <source>
        <dbReference type="Pfam" id="PF00122"/>
    </source>
</evidence>
<dbReference type="GO" id="GO:0005886">
    <property type="term" value="C:plasma membrane"/>
    <property type="evidence" value="ECO:0007669"/>
    <property type="project" value="UniProtKB-SubCell"/>
</dbReference>
<dbReference type="InterPro" id="IPR023299">
    <property type="entry name" value="ATPase_P-typ_cyto_dom_N"/>
</dbReference>
<name>A0A1J5STE4_9ZZZZ</name>
<dbReference type="SUPFAM" id="SSF56784">
    <property type="entry name" value="HAD-like"/>
    <property type="match status" value="1"/>
</dbReference>
<keyword evidence="5" id="KW-0479">Metal-binding</keyword>
<keyword evidence="6" id="KW-0547">Nucleotide-binding</keyword>
<feature type="transmembrane region" description="Helical" evidence="11">
    <location>
        <begin position="48"/>
        <end position="68"/>
    </location>
</feature>
<keyword evidence="9 11" id="KW-1133">Transmembrane helix</keyword>
<feature type="domain" description="P-type ATPase A" evidence="12">
    <location>
        <begin position="161"/>
        <end position="261"/>
    </location>
</feature>
<dbReference type="GO" id="GO:0043682">
    <property type="term" value="F:P-type divalent copper transporter activity"/>
    <property type="evidence" value="ECO:0007669"/>
    <property type="project" value="TreeGrafter"/>
</dbReference>
<dbReference type="InterPro" id="IPR027256">
    <property type="entry name" value="P-typ_ATPase_IB"/>
</dbReference>
<dbReference type="PRINTS" id="PR00943">
    <property type="entry name" value="CUATPASE"/>
</dbReference>
<dbReference type="InterPro" id="IPR001757">
    <property type="entry name" value="P_typ_ATPase"/>
</dbReference>
<evidence type="ECO:0000256" key="8">
    <source>
        <dbReference type="ARBA" id="ARBA00022967"/>
    </source>
</evidence>
<dbReference type="Pfam" id="PF00702">
    <property type="entry name" value="Hydrolase"/>
    <property type="match status" value="1"/>
</dbReference>
<keyword evidence="13" id="KW-0378">Hydrolase</keyword>
<protein>
    <submittedName>
        <fullName evidence="13">Silver exporting P-type ATPase</fullName>
        <ecNumber evidence="13">3.6.3.53</ecNumber>
    </submittedName>
</protein>
<comment type="similarity">
    <text evidence="2">Belongs to the cation transport ATPase (P-type) (TC 3.A.3) family. Type IB subfamily.</text>
</comment>
<dbReference type="NCBIfam" id="TIGR01512">
    <property type="entry name" value="ATPase-IB2_Cd"/>
    <property type="match status" value="1"/>
</dbReference>
<evidence type="ECO:0000313" key="13">
    <source>
        <dbReference type="EMBL" id="OIR07301.1"/>
    </source>
</evidence>
<sequence>MHPAPDEPVYMGLPDARYLLPRFWVALVLSLPVFGLSMAHMLPGQHGGMFGAASGWIEWALATPVFFWSGAPFIRRWWTSIIERDTNMFTLIVTGTGAAYLFSTVVLIWGRSLPAALRGAHGAPLYFEAVAVTTTIVLLGQILEQRAHARTEAAIHSLMQLAPAIAHRVSAGREEDVAVGDVRVGDLLRVRPGEKVPVDGLVSDGASEVDESMLTGESIPVLKNAGEEVRAGTLNTTGSFVFAATRVGSDTLLAQIVRLVQEAQESEAPVQRLADRVAAWFVPTVATIAALAFVGWMIFGPDPRWVHALVSAVAVLVISCPCTLGLATPVALVTGIGRGAQAGVLVKHAAMLERLASVDTVLIDKTGTLTEGRPHIASVHPAQGTDEAALLGAAASAEAPSEHPIGRAIVEEARTRSIGTAPATDFTAIPGVGVSALVDGSRIEVIRAADDSRVSTGTWVDVRRDGLLLGSIELADQLRPETPAAVAELRRLGLRLVVVSGDRPAAVKAVADRLDLREWHAAMTPAGKQEVLREHRRRGDCVAFAGDGVNDAPSLAAADVGIALGTGSGIAIESAGLVLVKGDLRALVRAVHLSRATMGNVRQNLFWAFFYNGLGIPVAAGVFYPLFGWQLNPMIAGLAMSLSSLTVVGNALRLRTLKL</sequence>
<evidence type="ECO:0000256" key="9">
    <source>
        <dbReference type="ARBA" id="ARBA00022989"/>
    </source>
</evidence>
<dbReference type="Pfam" id="PF00122">
    <property type="entry name" value="E1-E2_ATPase"/>
    <property type="match status" value="1"/>
</dbReference>
<evidence type="ECO:0000256" key="6">
    <source>
        <dbReference type="ARBA" id="ARBA00022741"/>
    </source>
</evidence>
<evidence type="ECO:0000256" key="5">
    <source>
        <dbReference type="ARBA" id="ARBA00022723"/>
    </source>
</evidence>
<dbReference type="NCBIfam" id="TIGR01525">
    <property type="entry name" value="ATPase-IB_hvy"/>
    <property type="match status" value="1"/>
</dbReference>
<feature type="transmembrane region" description="Helical" evidence="11">
    <location>
        <begin position="277"/>
        <end position="299"/>
    </location>
</feature>
<dbReference type="Gene3D" id="3.40.1110.10">
    <property type="entry name" value="Calcium-transporting ATPase, cytoplasmic domain N"/>
    <property type="match status" value="1"/>
</dbReference>
<dbReference type="EMBL" id="MLJW01000038">
    <property type="protein sequence ID" value="OIR07301.1"/>
    <property type="molecule type" value="Genomic_DNA"/>
</dbReference>
<dbReference type="SUPFAM" id="SSF81665">
    <property type="entry name" value="Calcium ATPase, transmembrane domain M"/>
    <property type="match status" value="1"/>
</dbReference>
<dbReference type="GO" id="GO:0005507">
    <property type="term" value="F:copper ion binding"/>
    <property type="evidence" value="ECO:0007669"/>
    <property type="project" value="TreeGrafter"/>
</dbReference>
<dbReference type="SUPFAM" id="SSF81653">
    <property type="entry name" value="Calcium ATPase, transduction domain A"/>
    <property type="match status" value="1"/>
</dbReference>
<keyword evidence="3" id="KW-1003">Cell membrane</keyword>
<feature type="transmembrane region" description="Helical" evidence="11">
    <location>
        <begin position="123"/>
        <end position="143"/>
    </location>
</feature>
<dbReference type="InterPro" id="IPR059000">
    <property type="entry name" value="ATPase_P-type_domA"/>
</dbReference>
<dbReference type="InterPro" id="IPR018303">
    <property type="entry name" value="ATPase_P-typ_P_site"/>
</dbReference>
<evidence type="ECO:0000256" key="1">
    <source>
        <dbReference type="ARBA" id="ARBA00004651"/>
    </source>
</evidence>
<dbReference type="GO" id="GO:0005524">
    <property type="term" value="F:ATP binding"/>
    <property type="evidence" value="ECO:0007669"/>
    <property type="project" value="UniProtKB-KW"/>
</dbReference>
<keyword evidence="4 11" id="KW-0812">Transmembrane</keyword>
<evidence type="ECO:0000256" key="3">
    <source>
        <dbReference type="ARBA" id="ARBA00022475"/>
    </source>
</evidence>
<dbReference type="PANTHER" id="PTHR43520">
    <property type="entry name" value="ATP7, ISOFORM B"/>
    <property type="match status" value="1"/>
</dbReference>
<accession>A0A1J5STE4</accession>
<dbReference type="InterPro" id="IPR008250">
    <property type="entry name" value="ATPase_P-typ_transduc_dom_A_sf"/>
</dbReference>
<keyword evidence="8" id="KW-1278">Translocase</keyword>
<feature type="transmembrane region" description="Helical" evidence="11">
    <location>
        <begin position="305"/>
        <end position="332"/>
    </location>
</feature>
<organism evidence="13">
    <name type="scientific">mine drainage metagenome</name>
    <dbReference type="NCBI Taxonomy" id="410659"/>
    <lineage>
        <taxon>unclassified sequences</taxon>
        <taxon>metagenomes</taxon>
        <taxon>ecological metagenomes</taxon>
    </lineage>
</organism>
<proteinExistence type="inferred from homology"/>
<dbReference type="Gene3D" id="3.40.50.1000">
    <property type="entry name" value="HAD superfamily/HAD-like"/>
    <property type="match status" value="1"/>
</dbReference>
<gene>
    <name evidence="13" type="primary">silP_2</name>
    <name evidence="13" type="ORF">GALL_105570</name>
</gene>
<evidence type="ECO:0000256" key="10">
    <source>
        <dbReference type="ARBA" id="ARBA00023136"/>
    </source>
</evidence>
<dbReference type="InterPro" id="IPR023298">
    <property type="entry name" value="ATPase_P-typ_TM_dom_sf"/>
</dbReference>
<keyword evidence="7" id="KW-0067">ATP-binding</keyword>
<dbReference type="Gene3D" id="2.70.150.10">
    <property type="entry name" value="Calcium-transporting ATPase, cytoplasmic transduction domain A"/>
    <property type="match status" value="1"/>
</dbReference>
<evidence type="ECO:0000256" key="4">
    <source>
        <dbReference type="ARBA" id="ARBA00022692"/>
    </source>
</evidence>
<dbReference type="EC" id="3.6.3.53" evidence="13"/>
<dbReference type="PRINTS" id="PR00119">
    <property type="entry name" value="CATATPASE"/>
</dbReference>
<feature type="transmembrane region" description="Helical" evidence="11">
    <location>
        <begin position="633"/>
        <end position="652"/>
    </location>
</feature>
<dbReference type="CDD" id="cd02094">
    <property type="entry name" value="P-type_ATPase_Cu-like"/>
    <property type="match status" value="1"/>
</dbReference>